<protein>
    <submittedName>
        <fullName evidence="6">Alkanesulfonate monooxygenase SsuD/methylene tetrahydromethanopterin reductase-like flavin-dependent oxidoreductase (Luciferase family)</fullName>
    </submittedName>
</protein>
<dbReference type="Proteomes" id="UP000649753">
    <property type="component" value="Unassembled WGS sequence"/>
</dbReference>
<keyword evidence="2" id="KW-0288">FMN</keyword>
<evidence type="ECO:0000256" key="4">
    <source>
        <dbReference type="ARBA" id="ARBA00023033"/>
    </source>
</evidence>
<dbReference type="InterPro" id="IPR011251">
    <property type="entry name" value="Luciferase-like_dom"/>
</dbReference>
<gene>
    <name evidence="6" type="ORF">H4W31_006744</name>
</gene>
<evidence type="ECO:0000256" key="1">
    <source>
        <dbReference type="ARBA" id="ARBA00022630"/>
    </source>
</evidence>
<dbReference type="GO" id="GO:0046306">
    <property type="term" value="P:alkanesulfonate catabolic process"/>
    <property type="evidence" value="ECO:0007669"/>
    <property type="project" value="TreeGrafter"/>
</dbReference>
<dbReference type="PANTHER" id="PTHR42847:SF4">
    <property type="entry name" value="ALKANESULFONATE MONOOXYGENASE-RELATED"/>
    <property type="match status" value="1"/>
</dbReference>
<name>A0A927MDG6_9ACTN</name>
<dbReference type="PANTHER" id="PTHR42847">
    <property type="entry name" value="ALKANESULFONATE MONOOXYGENASE"/>
    <property type="match status" value="1"/>
</dbReference>
<comment type="caution">
    <text evidence="6">The sequence shown here is derived from an EMBL/GenBank/DDBJ whole genome shotgun (WGS) entry which is preliminary data.</text>
</comment>
<dbReference type="AlphaFoldDB" id="A0A927MDG6"/>
<dbReference type="Gene3D" id="3.20.20.30">
    <property type="entry name" value="Luciferase-like domain"/>
    <property type="match status" value="1"/>
</dbReference>
<dbReference type="RefSeq" id="WP_192770254.1">
    <property type="nucleotide sequence ID" value="NZ_JADBEB010000001.1"/>
</dbReference>
<dbReference type="InterPro" id="IPR050172">
    <property type="entry name" value="SsuD_RutA_monooxygenase"/>
</dbReference>
<dbReference type="EMBL" id="JADBEB010000001">
    <property type="protein sequence ID" value="MBE1491106.1"/>
    <property type="molecule type" value="Genomic_DNA"/>
</dbReference>
<evidence type="ECO:0000259" key="5">
    <source>
        <dbReference type="Pfam" id="PF00296"/>
    </source>
</evidence>
<keyword evidence="1" id="KW-0285">Flavoprotein</keyword>
<feature type="domain" description="Luciferase-like" evidence="5">
    <location>
        <begin position="11"/>
        <end position="211"/>
    </location>
</feature>
<keyword evidence="4 6" id="KW-0503">Monooxygenase</keyword>
<evidence type="ECO:0000256" key="2">
    <source>
        <dbReference type="ARBA" id="ARBA00022643"/>
    </source>
</evidence>
<dbReference type="GO" id="GO:0008726">
    <property type="term" value="F:alkanesulfonate monooxygenase activity"/>
    <property type="evidence" value="ECO:0007669"/>
    <property type="project" value="TreeGrafter"/>
</dbReference>
<keyword evidence="3" id="KW-0560">Oxidoreductase</keyword>
<organism evidence="6 7">
    <name type="scientific">Plantactinospora soyae</name>
    <dbReference type="NCBI Taxonomy" id="1544732"/>
    <lineage>
        <taxon>Bacteria</taxon>
        <taxon>Bacillati</taxon>
        <taxon>Actinomycetota</taxon>
        <taxon>Actinomycetes</taxon>
        <taxon>Micromonosporales</taxon>
        <taxon>Micromonosporaceae</taxon>
        <taxon>Plantactinospora</taxon>
    </lineage>
</organism>
<keyword evidence="7" id="KW-1185">Reference proteome</keyword>
<dbReference type="InterPro" id="IPR036661">
    <property type="entry name" value="Luciferase-like_sf"/>
</dbReference>
<dbReference type="SUPFAM" id="SSF51679">
    <property type="entry name" value="Bacterial luciferase-like"/>
    <property type="match status" value="1"/>
</dbReference>
<reference evidence="6" key="1">
    <citation type="submission" date="2020-10" db="EMBL/GenBank/DDBJ databases">
        <title>Sequencing the genomes of 1000 actinobacteria strains.</title>
        <authorList>
            <person name="Klenk H.-P."/>
        </authorList>
    </citation>
    <scope>NUCLEOTIDE SEQUENCE</scope>
    <source>
        <strain evidence="6">DSM 46832</strain>
    </source>
</reference>
<sequence length="260" mass="27797">MRYAISIPPAGPPADLIACAVAAEHAGWDAFFLWDHVYIADGMPLHDPWVLLGAIGTATERLRLGAMVTPLARRRPWKVAKEVITLDQLTGGRVVVGVGLGVPDSDFTAFGESADPRTRAATLDEALVVLDGLLRGDVVDHAGPRFRVRARLTPGSVQRPRPPIWVAATWPHRRPLARAARYDGVFALGRDAVGGLTPAQVAEVRAVLGPDQDIVLPYDPAVPIDEHAAAGVTWSVLGPDEPSGDWLAVLRRRIEAGPPG</sequence>
<evidence type="ECO:0000256" key="3">
    <source>
        <dbReference type="ARBA" id="ARBA00023002"/>
    </source>
</evidence>
<evidence type="ECO:0000313" key="7">
    <source>
        <dbReference type="Proteomes" id="UP000649753"/>
    </source>
</evidence>
<accession>A0A927MDG6</accession>
<proteinExistence type="predicted"/>
<dbReference type="Pfam" id="PF00296">
    <property type="entry name" value="Bac_luciferase"/>
    <property type="match status" value="1"/>
</dbReference>
<evidence type="ECO:0000313" key="6">
    <source>
        <dbReference type="EMBL" id="MBE1491106.1"/>
    </source>
</evidence>